<dbReference type="Proteomes" id="UP000805649">
    <property type="component" value="Unassembled WGS sequence"/>
</dbReference>
<protein>
    <submittedName>
        <fullName evidence="1">Uncharacterized protein</fullName>
    </submittedName>
</protein>
<organism evidence="1 2">
    <name type="scientific">Colletotrichum truncatum</name>
    <name type="common">Anthracnose fungus</name>
    <name type="synonym">Colletotrichum capsici</name>
    <dbReference type="NCBI Taxonomy" id="5467"/>
    <lineage>
        <taxon>Eukaryota</taxon>
        <taxon>Fungi</taxon>
        <taxon>Dikarya</taxon>
        <taxon>Ascomycota</taxon>
        <taxon>Pezizomycotina</taxon>
        <taxon>Sordariomycetes</taxon>
        <taxon>Hypocreomycetidae</taxon>
        <taxon>Glomerellales</taxon>
        <taxon>Glomerellaceae</taxon>
        <taxon>Colletotrichum</taxon>
        <taxon>Colletotrichum truncatum species complex</taxon>
    </lineage>
</organism>
<name>A0ACC3ZGS2_COLTU</name>
<dbReference type="EMBL" id="VUJX02000001">
    <property type="protein sequence ID" value="KAL0943309.1"/>
    <property type="molecule type" value="Genomic_DNA"/>
</dbReference>
<reference evidence="1 2" key="1">
    <citation type="journal article" date="2020" name="Phytopathology">
        <title>Genome Sequence Resources of Colletotrichum truncatum, C. plurivorum, C. musicola, and C. sojae: Four Species Pathogenic to Soybean (Glycine max).</title>
        <authorList>
            <person name="Rogerio F."/>
            <person name="Boufleur T.R."/>
            <person name="Ciampi-Guillardi M."/>
            <person name="Sukno S.A."/>
            <person name="Thon M.R."/>
            <person name="Massola Junior N.S."/>
            <person name="Baroncelli R."/>
        </authorList>
    </citation>
    <scope>NUCLEOTIDE SEQUENCE [LARGE SCALE GENOMIC DNA]</scope>
    <source>
        <strain evidence="1 2">CMES1059</strain>
    </source>
</reference>
<keyword evidence="2" id="KW-1185">Reference proteome</keyword>
<evidence type="ECO:0000313" key="2">
    <source>
        <dbReference type="Proteomes" id="UP000805649"/>
    </source>
</evidence>
<accession>A0ACC3ZGS2</accession>
<proteinExistence type="predicted"/>
<comment type="caution">
    <text evidence="1">The sequence shown here is derived from an EMBL/GenBank/DDBJ whole genome shotgun (WGS) entry which is preliminary data.</text>
</comment>
<sequence>MLASLLAAALGLAMGISAQEVSCYAPNGDVANNLTYVPCNKLGITQRGVFSSCCALDGPPDERDICSTSGLCINRQSQPQRGFCTDPTWKSKACVSVCMDEQSGGTASNSSFMTACNDGTATYCCGRSNTTCCGTEHAITIQTQESVCTANTTNDRANSNDDALKGATIGLGVVAGVSLLIGLISTFWLWKQNKSLKKQLAEKPEPAPPTNPHTPAQTLVEPQMTGNQSSYGAPSPGLYKSTYSASPRESEFNHGNIHRYSELDASAATARSEMGSPTPYEQQFQQQGRDSPIPETYTSSVNSPYTQPR</sequence>
<evidence type="ECO:0000313" key="1">
    <source>
        <dbReference type="EMBL" id="KAL0943309.1"/>
    </source>
</evidence>
<gene>
    <name evidence="1" type="ORF">CTRU02_201195</name>
</gene>